<sequence>MNTEMNEQTDILLVKYMLGEATPEEQQQVQQWLHENTANQQYYLQLETIWQQSKQLQAKSTVNEEEAWKRFQQKKAAGGFETAAVRTLPVKQSRRRLFIAAAAAIAILAVGSWLLLLNNWPGSNTQQLMANNNVLSDTLPDGSIVTLNKNARIRYAKTFLTNATREVQLEGEAFFDIAPDRNKPFIINAGDVHIKVTGTSFNVKSSSKATEVIVETGSVQVTYNQQTVQLVKKEKAIVTKTGRQLNKQQDSSALHNYYRTGQFVCEHTPLYQLVDVLNEAYSADIIISNSAIANLPLTTTFNQESLDTVLSIISKTFNIQVLKQNNQIILK</sequence>
<keyword evidence="1" id="KW-0472">Membrane</keyword>
<evidence type="ECO:0000313" key="5">
    <source>
        <dbReference type="Proteomes" id="UP000627292"/>
    </source>
</evidence>
<name>A0A917MZ17_9BACT</name>
<dbReference type="Proteomes" id="UP000627292">
    <property type="component" value="Unassembled WGS sequence"/>
</dbReference>
<dbReference type="AlphaFoldDB" id="A0A917MZ17"/>
<dbReference type="PANTHER" id="PTHR30273:SF2">
    <property type="entry name" value="PROTEIN FECR"/>
    <property type="match status" value="1"/>
</dbReference>
<dbReference type="RefSeq" id="WP_188958577.1">
    <property type="nucleotide sequence ID" value="NZ_BMIB01000006.1"/>
</dbReference>
<evidence type="ECO:0000259" key="3">
    <source>
        <dbReference type="Pfam" id="PF16344"/>
    </source>
</evidence>
<dbReference type="InterPro" id="IPR032508">
    <property type="entry name" value="FecR_C"/>
</dbReference>
<dbReference type="Pfam" id="PF16344">
    <property type="entry name" value="FecR_C"/>
    <property type="match status" value="1"/>
</dbReference>
<organism evidence="4 5">
    <name type="scientific">Filimonas zeae</name>
    <dbReference type="NCBI Taxonomy" id="1737353"/>
    <lineage>
        <taxon>Bacteria</taxon>
        <taxon>Pseudomonadati</taxon>
        <taxon>Bacteroidota</taxon>
        <taxon>Chitinophagia</taxon>
        <taxon>Chitinophagales</taxon>
        <taxon>Chitinophagaceae</taxon>
        <taxon>Filimonas</taxon>
    </lineage>
</organism>
<gene>
    <name evidence="4" type="ORF">GCM10011379_54340</name>
</gene>
<keyword evidence="1" id="KW-0812">Transmembrane</keyword>
<protein>
    <submittedName>
        <fullName evidence="4">Anti-sigma factor</fullName>
    </submittedName>
</protein>
<dbReference type="GO" id="GO:0016989">
    <property type="term" value="F:sigma factor antagonist activity"/>
    <property type="evidence" value="ECO:0007669"/>
    <property type="project" value="TreeGrafter"/>
</dbReference>
<dbReference type="Gene3D" id="2.60.120.1440">
    <property type="match status" value="1"/>
</dbReference>
<dbReference type="PANTHER" id="PTHR30273">
    <property type="entry name" value="PERIPLASMIC SIGNAL SENSOR AND SIGMA FACTOR ACTIVATOR FECR-RELATED"/>
    <property type="match status" value="1"/>
</dbReference>
<dbReference type="EMBL" id="BMIB01000006">
    <property type="protein sequence ID" value="GGH81644.1"/>
    <property type="molecule type" value="Genomic_DNA"/>
</dbReference>
<dbReference type="Pfam" id="PF04773">
    <property type="entry name" value="FecR"/>
    <property type="match status" value="1"/>
</dbReference>
<evidence type="ECO:0000259" key="2">
    <source>
        <dbReference type="Pfam" id="PF04773"/>
    </source>
</evidence>
<reference evidence="4" key="2">
    <citation type="submission" date="2020-09" db="EMBL/GenBank/DDBJ databases">
        <authorList>
            <person name="Sun Q."/>
            <person name="Zhou Y."/>
        </authorList>
    </citation>
    <scope>NUCLEOTIDE SEQUENCE</scope>
    <source>
        <strain evidence="4">CGMCC 1.15290</strain>
    </source>
</reference>
<accession>A0A917MZ17</accession>
<evidence type="ECO:0000256" key="1">
    <source>
        <dbReference type="SAM" id="Phobius"/>
    </source>
</evidence>
<feature type="domain" description="Protein FecR C-terminal" evidence="3">
    <location>
        <begin position="263"/>
        <end position="329"/>
    </location>
</feature>
<feature type="domain" description="FecR protein" evidence="2">
    <location>
        <begin position="138"/>
        <end position="220"/>
    </location>
</feature>
<dbReference type="InterPro" id="IPR012373">
    <property type="entry name" value="Ferrdict_sens_TM"/>
</dbReference>
<dbReference type="Gene3D" id="3.55.50.30">
    <property type="match status" value="1"/>
</dbReference>
<keyword evidence="5" id="KW-1185">Reference proteome</keyword>
<dbReference type="PIRSF" id="PIRSF018266">
    <property type="entry name" value="FecR"/>
    <property type="match status" value="1"/>
</dbReference>
<reference evidence="4" key="1">
    <citation type="journal article" date="2014" name="Int. J. Syst. Evol. Microbiol.">
        <title>Complete genome sequence of Corynebacterium casei LMG S-19264T (=DSM 44701T), isolated from a smear-ripened cheese.</title>
        <authorList>
            <consortium name="US DOE Joint Genome Institute (JGI-PGF)"/>
            <person name="Walter F."/>
            <person name="Albersmeier A."/>
            <person name="Kalinowski J."/>
            <person name="Ruckert C."/>
        </authorList>
    </citation>
    <scope>NUCLEOTIDE SEQUENCE</scope>
    <source>
        <strain evidence="4">CGMCC 1.15290</strain>
    </source>
</reference>
<proteinExistence type="predicted"/>
<evidence type="ECO:0000313" key="4">
    <source>
        <dbReference type="EMBL" id="GGH81644.1"/>
    </source>
</evidence>
<comment type="caution">
    <text evidence="4">The sequence shown here is derived from an EMBL/GenBank/DDBJ whole genome shotgun (WGS) entry which is preliminary data.</text>
</comment>
<dbReference type="InterPro" id="IPR006860">
    <property type="entry name" value="FecR"/>
</dbReference>
<feature type="transmembrane region" description="Helical" evidence="1">
    <location>
        <begin position="97"/>
        <end position="116"/>
    </location>
</feature>
<keyword evidence="1" id="KW-1133">Transmembrane helix</keyword>